<proteinExistence type="predicted"/>
<reference evidence="2" key="1">
    <citation type="journal article" date="2023" name="Front. Plant Sci.">
        <title>Chromosomal-level genome assembly of Melastoma candidum provides insights into trichome evolution.</title>
        <authorList>
            <person name="Zhong Y."/>
            <person name="Wu W."/>
            <person name="Sun C."/>
            <person name="Zou P."/>
            <person name="Liu Y."/>
            <person name="Dai S."/>
            <person name="Zhou R."/>
        </authorList>
    </citation>
    <scope>NUCLEOTIDE SEQUENCE [LARGE SCALE GENOMIC DNA]</scope>
</reference>
<comment type="caution">
    <text evidence="1">The sequence shown here is derived from an EMBL/GenBank/DDBJ whole genome shotgun (WGS) entry which is preliminary data.</text>
</comment>
<accession>A0ACB9M9T0</accession>
<sequence>MEIVHSKLVDELAEAKLSTKRLMQECEKERKTRALVEEVCDKLAKEIGEDKAEVDALKKEMTRLREEVDEERKMLQMAEVWREGRVQMKLLDAKVTLEEKYSQMNRLVADLETCCSRSRNFMLMPEGKGIREEEFLIKAASSVNIRDLKDFIYEPSDPDDIFAVLEEVGFGGNNNARESEQCVAYSPASHASKIHTVSPEVNGIIKDNGDISRHQMGSMSHNGDVEEDESGCETVSNLEDQGSSYSMKSINDGQRNNDALGGEQQITEIGEVCSVPVKQPKRVSLIVRLWKSNAENCKLVSLKGINGRFSNGKISNGGIGSPDHGSGKGGFIPSDMVGQWSPPEIGNAQVS</sequence>
<organism evidence="1 2">
    <name type="scientific">Melastoma candidum</name>
    <dbReference type="NCBI Taxonomy" id="119954"/>
    <lineage>
        <taxon>Eukaryota</taxon>
        <taxon>Viridiplantae</taxon>
        <taxon>Streptophyta</taxon>
        <taxon>Embryophyta</taxon>
        <taxon>Tracheophyta</taxon>
        <taxon>Spermatophyta</taxon>
        <taxon>Magnoliopsida</taxon>
        <taxon>eudicotyledons</taxon>
        <taxon>Gunneridae</taxon>
        <taxon>Pentapetalae</taxon>
        <taxon>rosids</taxon>
        <taxon>malvids</taxon>
        <taxon>Myrtales</taxon>
        <taxon>Melastomataceae</taxon>
        <taxon>Melastomatoideae</taxon>
        <taxon>Melastomateae</taxon>
        <taxon>Melastoma</taxon>
    </lineage>
</organism>
<evidence type="ECO:0000313" key="2">
    <source>
        <dbReference type="Proteomes" id="UP001057402"/>
    </source>
</evidence>
<dbReference type="Proteomes" id="UP001057402">
    <property type="component" value="Chromosome 10"/>
</dbReference>
<dbReference type="EMBL" id="CM042889">
    <property type="protein sequence ID" value="KAI4320783.1"/>
    <property type="molecule type" value="Genomic_DNA"/>
</dbReference>
<protein>
    <submittedName>
        <fullName evidence="1">Uncharacterized protein</fullName>
    </submittedName>
</protein>
<keyword evidence="2" id="KW-1185">Reference proteome</keyword>
<name>A0ACB9M9T0_9MYRT</name>
<evidence type="ECO:0000313" key="1">
    <source>
        <dbReference type="EMBL" id="KAI4320783.1"/>
    </source>
</evidence>
<gene>
    <name evidence="1" type="ORF">MLD38_034228</name>
</gene>